<evidence type="ECO:0000313" key="1">
    <source>
        <dbReference type="EMBL" id="OMJ14803.1"/>
    </source>
</evidence>
<accession>A0A1R1XJN7</accession>
<evidence type="ECO:0000313" key="2">
    <source>
        <dbReference type="Proteomes" id="UP000187429"/>
    </source>
</evidence>
<dbReference type="Proteomes" id="UP000187429">
    <property type="component" value="Unassembled WGS sequence"/>
</dbReference>
<sequence>MIFRISFANGVAGDDSVVTSFHTSDGTPSAPGALLFGESRSASLTKLFSANNNFFALILNFFAVTSRASKVHYAVNGAPVWAAVDPSVVNVANHATRSVLIVPQPSRVVVQKNGNRTLFANSRAWEVNIGHQKLKFITIFGAPGDYPR</sequence>
<comment type="caution">
    <text evidence="1">The sequence shown here is derived from an EMBL/GenBank/DDBJ whole genome shotgun (WGS) entry which is preliminary data.</text>
</comment>
<dbReference type="AlphaFoldDB" id="A0A1R1XJN7"/>
<keyword evidence="2" id="KW-1185">Reference proteome</keyword>
<name>A0A1R1XJN7_9FUNG</name>
<gene>
    <name evidence="1" type="ORF">AYI69_g8437</name>
</gene>
<protein>
    <submittedName>
        <fullName evidence="1">Uncharacterized protein</fullName>
    </submittedName>
</protein>
<dbReference type="EMBL" id="LSSM01004480">
    <property type="protein sequence ID" value="OMJ14803.1"/>
    <property type="molecule type" value="Genomic_DNA"/>
</dbReference>
<reference evidence="2" key="1">
    <citation type="submission" date="2017-01" db="EMBL/GenBank/DDBJ databases">
        <authorList>
            <person name="Wang Y."/>
            <person name="White M."/>
            <person name="Kvist S."/>
            <person name="Moncalvo J.-M."/>
        </authorList>
    </citation>
    <scope>NUCLEOTIDE SEQUENCE [LARGE SCALE GENOMIC DNA]</scope>
    <source>
        <strain evidence="2">ID-206-W2</strain>
    </source>
</reference>
<proteinExistence type="predicted"/>
<organism evidence="1 2">
    <name type="scientific">Smittium culicis</name>
    <dbReference type="NCBI Taxonomy" id="133412"/>
    <lineage>
        <taxon>Eukaryota</taxon>
        <taxon>Fungi</taxon>
        <taxon>Fungi incertae sedis</taxon>
        <taxon>Zoopagomycota</taxon>
        <taxon>Kickxellomycotina</taxon>
        <taxon>Harpellomycetes</taxon>
        <taxon>Harpellales</taxon>
        <taxon>Legeriomycetaceae</taxon>
        <taxon>Smittium</taxon>
    </lineage>
</organism>